<keyword evidence="3 11" id="KW-0808">Transferase</keyword>
<dbReference type="GO" id="GO:0005794">
    <property type="term" value="C:Golgi apparatus"/>
    <property type="evidence" value="ECO:0000318"/>
    <property type="project" value="GO_Central"/>
</dbReference>
<dbReference type="GO" id="GO:0019706">
    <property type="term" value="F:protein-cysteine S-palmitoyltransferase activity"/>
    <property type="evidence" value="ECO:0000318"/>
    <property type="project" value="GO_Central"/>
</dbReference>
<comment type="subcellular location">
    <subcellularLocation>
        <location evidence="1">Endomembrane system</location>
        <topology evidence="1">Multi-pass membrane protein</topology>
    </subcellularLocation>
</comment>
<evidence type="ECO:0000256" key="4">
    <source>
        <dbReference type="ARBA" id="ARBA00022692"/>
    </source>
</evidence>
<dbReference type="AlphaFoldDB" id="A0A0K9NYT6"/>
<evidence type="ECO:0000256" key="11">
    <source>
        <dbReference type="RuleBase" id="RU079119"/>
    </source>
</evidence>
<comment type="caution">
    <text evidence="14">The sequence shown here is derived from an EMBL/GenBank/DDBJ whole genome shotgun (WGS) entry which is preliminary data.</text>
</comment>
<evidence type="ECO:0000256" key="1">
    <source>
        <dbReference type="ARBA" id="ARBA00004127"/>
    </source>
</evidence>
<reference evidence="15" key="1">
    <citation type="journal article" date="2016" name="Nature">
        <title>The genome of the seagrass Zostera marina reveals angiosperm adaptation to the sea.</title>
        <authorList>
            <person name="Olsen J.L."/>
            <person name="Rouze P."/>
            <person name="Verhelst B."/>
            <person name="Lin Y.-C."/>
            <person name="Bayer T."/>
            <person name="Collen J."/>
            <person name="Dattolo E."/>
            <person name="De Paoli E."/>
            <person name="Dittami S."/>
            <person name="Maumus F."/>
            <person name="Michel G."/>
            <person name="Kersting A."/>
            <person name="Lauritano C."/>
            <person name="Lohaus R."/>
            <person name="Toepel M."/>
            <person name="Tonon T."/>
            <person name="Vanneste K."/>
            <person name="Amirebrahimi M."/>
            <person name="Brakel J."/>
            <person name="Bostroem C."/>
            <person name="Chovatia M."/>
            <person name="Grimwood J."/>
            <person name="Jenkins J.W."/>
            <person name="Jueterbock A."/>
            <person name="Mraz A."/>
            <person name="Stam W.T."/>
            <person name="Tice H."/>
            <person name="Bornberg-Bauer E."/>
            <person name="Green P.J."/>
            <person name="Pearson G.A."/>
            <person name="Procaccini G."/>
            <person name="Duarte C.M."/>
            <person name="Schmutz J."/>
            <person name="Reusch T.B.H."/>
            <person name="Van de Peer Y."/>
        </authorList>
    </citation>
    <scope>NUCLEOTIDE SEQUENCE [LARGE SCALE GENOMIC DNA]</scope>
    <source>
        <strain evidence="15">cv. Finnish</strain>
    </source>
</reference>
<dbReference type="OMA" id="GTAESHW"/>
<comment type="catalytic activity">
    <reaction evidence="10 11">
        <text>L-cysteinyl-[protein] + hexadecanoyl-CoA = S-hexadecanoyl-L-cysteinyl-[protein] + CoA</text>
        <dbReference type="Rhea" id="RHEA:36683"/>
        <dbReference type="Rhea" id="RHEA-COMP:10131"/>
        <dbReference type="Rhea" id="RHEA-COMP:11032"/>
        <dbReference type="ChEBI" id="CHEBI:29950"/>
        <dbReference type="ChEBI" id="CHEBI:57287"/>
        <dbReference type="ChEBI" id="CHEBI:57379"/>
        <dbReference type="ChEBI" id="CHEBI:74151"/>
        <dbReference type="EC" id="2.3.1.225"/>
    </reaction>
</comment>
<dbReference type="STRING" id="29655.A0A0K9NYT6"/>
<keyword evidence="15" id="KW-1185">Reference proteome</keyword>
<evidence type="ECO:0000313" key="15">
    <source>
        <dbReference type="Proteomes" id="UP000036987"/>
    </source>
</evidence>
<evidence type="ECO:0000256" key="9">
    <source>
        <dbReference type="ARBA" id="ARBA00023315"/>
    </source>
</evidence>
<evidence type="ECO:0000256" key="6">
    <source>
        <dbReference type="ARBA" id="ARBA00023136"/>
    </source>
</evidence>
<keyword evidence="9 11" id="KW-0012">Acyltransferase</keyword>
<sequence>MDVALPDPHVGGGGGKKDLASAETSNNTSSQRPRVYQVWRGSNVFFLQGRLIFGPDVNSVFLTIFLIVVPASLFCIFVARKLIDDFSYRAGISVVVIFVAFVFYDLALLLLISGRDPGIIPRNKYPPEPDSYDGLSDGPQTPSVRIPRMKEVRVNGIMVKVKYCDTCMLYRPPRCSHCSICNNCVQNFDHHCPWVGQCIGLRNYRFFFMFVFSTTLMCIYVFAFSWVYIIRIMHSEETTIWKAMTKTPTSVVLIIYTFLSVWFVGGLTIFHLYLISNNQTTYENFRYRYEGRTNPHDIGIFGNFKGVFFSSIPPSKNNFRALVSEEDPNLLVGGEFSRPNMGRAVKDLELGRKASWSEASTGYAMHARHCNDEGDKDAEIDEGVSSSSDIPESFADIQTRQ</sequence>
<keyword evidence="4 11" id="KW-0812">Transmembrane</keyword>
<dbReference type="EC" id="2.3.1.225" evidence="11"/>
<feature type="compositionally biased region" description="Polar residues" evidence="12">
    <location>
        <begin position="384"/>
        <end position="401"/>
    </location>
</feature>
<feature type="region of interest" description="Disordered" evidence="12">
    <location>
        <begin position="372"/>
        <end position="401"/>
    </location>
</feature>
<gene>
    <name evidence="14" type="ORF">ZOSMA_4G01830</name>
</gene>
<dbReference type="InterPro" id="IPR039859">
    <property type="entry name" value="PFA4/ZDH16/20/ERF2-like"/>
</dbReference>
<organism evidence="14 15">
    <name type="scientific">Zostera marina</name>
    <name type="common">Eelgrass</name>
    <dbReference type="NCBI Taxonomy" id="29655"/>
    <lineage>
        <taxon>Eukaryota</taxon>
        <taxon>Viridiplantae</taxon>
        <taxon>Streptophyta</taxon>
        <taxon>Embryophyta</taxon>
        <taxon>Tracheophyta</taxon>
        <taxon>Spermatophyta</taxon>
        <taxon>Magnoliopsida</taxon>
        <taxon>Liliopsida</taxon>
        <taxon>Zosteraceae</taxon>
        <taxon>Zostera</taxon>
    </lineage>
</organism>
<dbReference type="EMBL" id="LFYR01001430">
    <property type="protein sequence ID" value="KMZ61894.1"/>
    <property type="molecule type" value="Genomic_DNA"/>
</dbReference>
<dbReference type="Pfam" id="PF01529">
    <property type="entry name" value="DHHC"/>
    <property type="match status" value="1"/>
</dbReference>
<keyword evidence="5 11" id="KW-1133">Transmembrane helix</keyword>
<dbReference type="GO" id="GO:0006612">
    <property type="term" value="P:protein targeting to membrane"/>
    <property type="evidence" value="ECO:0000318"/>
    <property type="project" value="GO_Central"/>
</dbReference>
<dbReference type="PANTHER" id="PTHR22883:SF43">
    <property type="entry name" value="PALMITOYLTRANSFERASE APP"/>
    <property type="match status" value="1"/>
</dbReference>
<feature type="region of interest" description="Disordered" evidence="12">
    <location>
        <begin position="1"/>
        <end position="29"/>
    </location>
</feature>
<evidence type="ECO:0000256" key="8">
    <source>
        <dbReference type="ARBA" id="ARBA00023288"/>
    </source>
</evidence>
<dbReference type="Proteomes" id="UP000036987">
    <property type="component" value="Unassembled WGS sequence"/>
</dbReference>
<comment type="domain">
    <text evidence="11">The DHHC domain is required for palmitoyltransferase activity.</text>
</comment>
<keyword evidence="8" id="KW-0449">Lipoprotein</keyword>
<dbReference type="OrthoDB" id="4096362at2759"/>
<keyword evidence="6 11" id="KW-0472">Membrane</keyword>
<comment type="similarity">
    <text evidence="2 11">Belongs to the DHHC palmitoyltransferase family.</text>
</comment>
<accession>A0A0K9NYT6</accession>
<dbReference type="InterPro" id="IPR001594">
    <property type="entry name" value="Palmitoyltrfase_DHHC"/>
</dbReference>
<feature type="transmembrane region" description="Helical" evidence="11">
    <location>
        <begin position="251"/>
        <end position="274"/>
    </location>
</feature>
<dbReference type="PROSITE" id="PS50216">
    <property type="entry name" value="DHHC"/>
    <property type="match status" value="1"/>
</dbReference>
<evidence type="ECO:0000256" key="2">
    <source>
        <dbReference type="ARBA" id="ARBA00008574"/>
    </source>
</evidence>
<evidence type="ECO:0000256" key="5">
    <source>
        <dbReference type="ARBA" id="ARBA00022989"/>
    </source>
</evidence>
<evidence type="ECO:0000313" key="14">
    <source>
        <dbReference type="EMBL" id="KMZ61894.1"/>
    </source>
</evidence>
<dbReference type="GO" id="GO:0005783">
    <property type="term" value="C:endoplasmic reticulum"/>
    <property type="evidence" value="ECO:0000318"/>
    <property type="project" value="GO_Central"/>
</dbReference>
<evidence type="ECO:0000256" key="12">
    <source>
        <dbReference type="SAM" id="MobiDB-lite"/>
    </source>
</evidence>
<feature type="transmembrane region" description="Helical" evidence="11">
    <location>
        <begin position="206"/>
        <end position="230"/>
    </location>
</feature>
<evidence type="ECO:0000259" key="13">
    <source>
        <dbReference type="Pfam" id="PF01529"/>
    </source>
</evidence>
<evidence type="ECO:0000256" key="3">
    <source>
        <dbReference type="ARBA" id="ARBA00022679"/>
    </source>
</evidence>
<feature type="transmembrane region" description="Helical" evidence="11">
    <location>
        <begin position="91"/>
        <end position="112"/>
    </location>
</feature>
<keyword evidence="7" id="KW-0564">Palmitate</keyword>
<proteinExistence type="inferred from homology"/>
<name>A0A0K9NYT6_ZOSMR</name>
<evidence type="ECO:0000256" key="7">
    <source>
        <dbReference type="ARBA" id="ARBA00023139"/>
    </source>
</evidence>
<feature type="transmembrane region" description="Helical" evidence="11">
    <location>
        <begin position="60"/>
        <end position="79"/>
    </location>
</feature>
<feature type="domain" description="Palmitoyltransferase DHHC" evidence="13">
    <location>
        <begin position="162"/>
        <end position="286"/>
    </location>
</feature>
<evidence type="ECO:0000256" key="10">
    <source>
        <dbReference type="ARBA" id="ARBA00048048"/>
    </source>
</evidence>
<protein>
    <recommendedName>
        <fullName evidence="11">S-acyltransferase</fullName>
        <ecNumber evidence="11">2.3.1.225</ecNumber>
    </recommendedName>
    <alternativeName>
        <fullName evidence="11">Palmitoyltransferase</fullName>
    </alternativeName>
</protein>
<dbReference type="PANTHER" id="PTHR22883">
    <property type="entry name" value="ZINC FINGER DHHC DOMAIN CONTAINING PROTEIN"/>
    <property type="match status" value="1"/>
</dbReference>